<dbReference type="EMBL" id="JBDFQZ010000004">
    <property type="protein sequence ID" value="KAK9735307.1"/>
    <property type="molecule type" value="Genomic_DNA"/>
</dbReference>
<gene>
    <name evidence="4" type="ORF">RND81_04G197500</name>
</gene>
<protein>
    <recommendedName>
        <fullName evidence="3">NADP-dependent oxidoreductase domain-containing protein</fullName>
    </recommendedName>
</protein>
<proteinExistence type="predicted"/>
<comment type="caution">
    <text evidence="4">The sequence shown here is derived from an EMBL/GenBank/DDBJ whole genome shotgun (WGS) entry which is preliminary data.</text>
</comment>
<name>A0AAW1LMV6_SAPOF</name>
<dbReference type="InterPro" id="IPR036812">
    <property type="entry name" value="NAD(P)_OxRdtase_dom_sf"/>
</dbReference>
<dbReference type="PANTHER" id="PTHR43625:SF81">
    <property type="entry name" value="OS01G0618100 PROTEIN"/>
    <property type="match status" value="1"/>
</dbReference>
<evidence type="ECO:0000313" key="5">
    <source>
        <dbReference type="Proteomes" id="UP001443914"/>
    </source>
</evidence>
<dbReference type="PRINTS" id="PR00069">
    <property type="entry name" value="ALDKETRDTASE"/>
</dbReference>
<evidence type="ECO:0000259" key="3">
    <source>
        <dbReference type="Pfam" id="PF00248"/>
    </source>
</evidence>
<keyword evidence="2" id="KW-0560">Oxidoreductase</keyword>
<dbReference type="InterPro" id="IPR020471">
    <property type="entry name" value="AKR"/>
</dbReference>
<evidence type="ECO:0000256" key="2">
    <source>
        <dbReference type="ARBA" id="ARBA00023002"/>
    </source>
</evidence>
<reference evidence="4" key="1">
    <citation type="submission" date="2024-03" db="EMBL/GenBank/DDBJ databases">
        <title>WGS assembly of Saponaria officinalis var. Norfolk2.</title>
        <authorList>
            <person name="Jenkins J."/>
            <person name="Shu S."/>
            <person name="Grimwood J."/>
            <person name="Barry K."/>
            <person name="Goodstein D."/>
            <person name="Schmutz J."/>
            <person name="Leebens-Mack J."/>
            <person name="Osbourn A."/>
        </authorList>
    </citation>
    <scope>NUCLEOTIDE SEQUENCE [LARGE SCALE GENOMIC DNA]</scope>
    <source>
        <strain evidence="4">JIC</strain>
    </source>
</reference>
<evidence type="ECO:0000313" key="4">
    <source>
        <dbReference type="EMBL" id="KAK9735307.1"/>
    </source>
</evidence>
<dbReference type="GO" id="GO:0005737">
    <property type="term" value="C:cytoplasm"/>
    <property type="evidence" value="ECO:0007669"/>
    <property type="project" value="TreeGrafter"/>
</dbReference>
<keyword evidence="1" id="KW-0521">NADP</keyword>
<dbReference type="Gene3D" id="3.20.20.100">
    <property type="entry name" value="NADP-dependent oxidoreductase domain"/>
    <property type="match status" value="1"/>
</dbReference>
<dbReference type="AlphaFoldDB" id="A0AAW1LMV6"/>
<dbReference type="InterPro" id="IPR050791">
    <property type="entry name" value="Aldo-Keto_reductase"/>
</dbReference>
<evidence type="ECO:0000256" key="1">
    <source>
        <dbReference type="ARBA" id="ARBA00022857"/>
    </source>
</evidence>
<keyword evidence="5" id="KW-1185">Reference proteome</keyword>
<dbReference type="InterPro" id="IPR023210">
    <property type="entry name" value="NADP_OxRdtase_dom"/>
</dbReference>
<accession>A0AAW1LMV6</accession>
<organism evidence="4 5">
    <name type="scientific">Saponaria officinalis</name>
    <name type="common">Common soapwort</name>
    <name type="synonym">Lychnis saponaria</name>
    <dbReference type="NCBI Taxonomy" id="3572"/>
    <lineage>
        <taxon>Eukaryota</taxon>
        <taxon>Viridiplantae</taxon>
        <taxon>Streptophyta</taxon>
        <taxon>Embryophyta</taxon>
        <taxon>Tracheophyta</taxon>
        <taxon>Spermatophyta</taxon>
        <taxon>Magnoliopsida</taxon>
        <taxon>eudicotyledons</taxon>
        <taxon>Gunneridae</taxon>
        <taxon>Pentapetalae</taxon>
        <taxon>Caryophyllales</taxon>
        <taxon>Caryophyllaceae</taxon>
        <taxon>Caryophylleae</taxon>
        <taxon>Saponaria</taxon>
    </lineage>
</organism>
<dbReference type="PANTHER" id="PTHR43625">
    <property type="entry name" value="AFLATOXIN B1 ALDEHYDE REDUCTASE"/>
    <property type="match status" value="1"/>
</dbReference>
<feature type="domain" description="NADP-dependent oxidoreductase" evidence="3">
    <location>
        <begin position="9"/>
        <end position="219"/>
    </location>
</feature>
<dbReference type="SUPFAM" id="SSF51430">
    <property type="entry name" value="NAD(P)-linked oxidoreductase"/>
    <property type="match status" value="1"/>
</dbReference>
<dbReference type="Pfam" id="PF00248">
    <property type="entry name" value="Aldo_ket_red"/>
    <property type="match status" value="1"/>
</dbReference>
<dbReference type="GO" id="GO:0016491">
    <property type="term" value="F:oxidoreductase activity"/>
    <property type="evidence" value="ECO:0007669"/>
    <property type="project" value="UniProtKB-KW"/>
</dbReference>
<sequence>MSLRPQLIVKGNPEYVRSSCEASLKRLDVDYIDLYYQHVVDTSTPIEATMGELKKLVEEGKIKYIGLSEASPDTIRRAHAVHPVTAVQIEWSLWTRDVEDNVVPLCRELGIGIVAHTPLGRGLSAGKGVVEPLPYTSVVAMTPRFQAENMEKNKEIYYRLEKTAAKHGCTPAQLALSWILHQGHDIVPIPGTTKIKNLDTNIGSLKVKLTEEEVKEVSDAVPQSEVAGDRMCEAFIGSTWKFANTPPI</sequence>
<dbReference type="Proteomes" id="UP001443914">
    <property type="component" value="Unassembled WGS sequence"/>
</dbReference>